<organism evidence="2 3">
    <name type="scientific">Rhodococcus tukisamuensis</name>
    <dbReference type="NCBI Taxonomy" id="168276"/>
    <lineage>
        <taxon>Bacteria</taxon>
        <taxon>Bacillati</taxon>
        <taxon>Actinomycetota</taxon>
        <taxon>Actinomycetes</taxon>
        <taxon>Mycobacteriales</taxon>
        <taxon>Nocardiaceae</taxon>
        <taxon>Rhodococcus</taxon>
    </lineage>
</organism>
<evidence type="ECO:0008006" key="4">
    <source>
        <dbReference type="Google" id="ProtNLM"/>
    </source>
</evidence>
<keyword evidence="1" id="KW-0812">Transmembrane</keyword>
<evidence type="ECO:0000313" key="3">
    <source>
        <dbReference type="Proteomes" id="UP000199417"/>
    </source>
</evidence>
<feature type="transmembrane region" description="Helical" evidence="1">
    <location>
        <begin position="124"/>
        <end position="144"/>
    </location>
</feature>
<dbReference type="AlphaFoldDB" id="A0A1G7E4T9"/>
<keyword evidence="1" id="KW-0472">Membrane</keyword>
<name>A0A1G7E4T9_9NOCA</name>
<feature type="transmembrane region" description="Helical" evidence="1">
    <location>
        <begin position="99"/>
        <end position="118"/>
    </location>
</feature>
<evidence type="ECO:0000256" key="1">
    <source>
        <dbReference type="SAM" id="Phobius"/>
    </source>
</evidence>
<sequence length="259" mass="25392">MYPGSVSASPTLTTRTGHLRRTGDALAHATSADAWRGALEVRAADATVAPALRVGIAAALTLVAGGLLGQPALAGIAALGALTAAFARHEPFPRLAVKLTVVAVSLVSFVALGAVVGATGVTTGWQIALLSAAAGIASLVLGAFRITGPGAVIFVFAAMAAVGYASTTADLTAVTLAVLAGALAGWTIALAPAAFLPMGAARLATARALAAVAGLDGPGPRDPRAVRGALAHAREVVAVSARGGHRTAHAQAALCVPTR</sequence>
<reference evidence="2 3" key="1">
    <citation type="submission" date="2016-10" db="EMBL/GenBank/DDBJ databases">
        <authorList>
            <person name="de Groot N.N."/>
        </authorList>
    </citation>
    <scope>NUCLEOTIDE SEQUENCE [LARGE SCALE GENOMIC DNA]</scope>
    <source>
        <strain evidence="2 3">JCM 11308</strain>
    </source>
</reference>
<proteinExistence type="predicted"/>
<keyword evidence="3" id="KW-1185">Reference proteome</keyword>
<accession>A0A1G7E4T9</accession>
<feature type="transmembrane region" description="Helical" evidence="1">
    <location>
        <begin position="151"/>
        <end position="167"/>
    </location>
</feature>
<keyword evidence="1" id="KW-1133">Transmembrane helix</keyword>
<feature type="transmembrane region" description="Helical" evidence="1">
    <location>
        <begin position="56"/>
        <end position="87"/>
    </location>
</feature>
<dbReference type="STRING" id="168276.SAMN05444580_12242"/>
<protein>
    <recommendedName>
        <fullName evidence="4">Fusaric acid resistance protein-like</fullName>
    </recommendedName>
</protein>
<feature type="transmembrane region" description="Helical" evidence="1">
    <location>
        <begin position="173"/>
        <end position="196"/>
    </location>
</feature>
<gene>
    <name evidence="2" type="ORF">SAMN05444580_12242</name>
</gene>
<evidence type="ECO:0000313" key="2">
    <source>
        <dbReference type="EMBL" id="SDE58717.1"/>
    </source>
</evidence>
<dbReference type="EMBL" id="FNAB01000022">
    <property type="protein sequence ID" value="SDE58717.1"/>
    <property type="molecule type" value="Genomic_DNA"/>
</dbReference>
<dbReference type="Proteomes" id="UP000199417">
    <property type="component" value="Unassembled WGS sequence"/>
</dbReference>